<protein>
    <recommendedName>
        <fullName evidence="5">Lipoprotein</fullName>
    </recommendedName>
</protein>
<comment type="caution">
    <text evidence="3">The sequence shown here is derived from an EMBL/GenBank/DDBJ whole genome shotgun (WGS) entry which is preliminary data.</text>
</comment>
<feature type="region of interest" description="Disordered" evidence="1">
    <location>
        <begin position="97"/>
        <end position="119"/>
    </location>
</feature>
<dbReference type="Proteomes" id="UP001223646">
    <property type="component" value="Unassembled WGS sequence"/>
</dbReference>
<proteinExistence type="predicted"/>
<feature type="signal peptide" evidence="2">
    <location>
        <begin position="1"/>
        <end position="29"/>
    </location>
</feature>
<feature type="compositionally biased region" description="Basic and acidic residues" evidence="1">
    <location>
        <begin position="209"/>
        <end position="222"/>
    </location>
</feature>
<dbReference type="PROSITE" id="PS51257">
    <property type="entry name" value="PROKAR_LIPOPROTEIN"/>
    <property type="match status" value="1"/>
</dbReference>
<evidence type="ECO:0000256" key="1">
    <source>
        <dbReference type="SAM" id="MobiDB-lite"/>
    </source>
</evidence>
<reference evidence="3" key="1">
    <citation type="submission" date="2023-05" db="EMBL/GenBank/DDBJ databases">
        <authorList>
            <person name="Du J."/>
        </authorList>
    </citation>
    <scope>NUCLEOTIDE SEQUENCE</scope>
    <source>
        <strain evidence="3">UMB1064</strain>
    </source>
</reference>
<accession>A0AAW9SWH9</accession>
<feature type="chain" id="PRO_5043342588" description="Lipoprotein" evidence="2">
    <location>
        <begin position="30"/>
        <end position="574"/>
    </location>
</feature>
<reference evidence="3" key="2">
    <citation type="submission" date="2024-05" db="EMBL/GenBank/DDBJ databases">
        <authorList>
            <person name="Wolfe A."/>
        </authorList>
    </citation>
    <scope>NUCLEOTIDE SEQUENCE</scope>
    <source>
        <strain evidence="3">UMB1064</strain>
    </source>
</reference>
<evidence type="ECO:0000313" key="4">
    <source>
        <dbReference type="Proteomes" id="UP001223646"/>
    </source>
</evidence>
<feature type="region of interest" description="Disordered" evidence="1">
    <location>
        <begin position="187"/>
        <end position="233"/>
    </location>
</feature>
<dbReference type="EMBL" id="JASOOY020000005">
    <property type="protein sequence ID" value="MEO3716303.1"/>
    <property type="molecule type" value="Genomic_DNA"/>
</dbReference>
<dbReference type="RefSeq" id="WP_284826522.1">
    <property type="nucleotide sequence ID" value="NZ_JASOOY020000005.1"/>
</dbReference>
<evidence type="ECO:0000313" key="3">
    <source>
        <dbReference type="EMBL" id="MEO3716303.1"/>
    </source>
</evidence>
<organism evidence="3 4">
    <name type="scientific">Corynebacterium amycolatum</name>
    <dbReference type="NCBI Taxonomy" id="43765"/>
    <lineage>
        <taxon>Bacteria</taxon>
        <taxon>Bacillati</taxon>
        <taxon>Actinomycetota</taxon>
        <taxon>Actinomycetes</taxon>
        <taxon>Mycobacteriales</taxon>
        <taxon>Corynebacteriaceae</taxon>
        <taxon>Corynebacterium</taxon>
    </lineage>
</organism>
<evidence type="ECO:0000256" key="2">
    <source>
        <dbReference type="SAM" id="SignalP"/>
    </source>
</evidence>
<feature type="compositionally biased region" description="Basic and acidic residues" evidence="1">
    <location>
        <begin position="108"/>
        <end position="119"/>
    </location>
</feature>
<feature type="compositionally biased region" description="Basic and acidic residues" evidence="1">
    <location>
        <begin position="188"/>
        <end position="201"/>
    </location>
</feature>
<name>A0AAW9SWH9_CORAY</name>
<dbReference type="AlphaFoldDB" id="A0AAW9SWH9"/>
<evidence type="ECO:0008006" key="5">
    <source>
        <dbReference type="Google" id="ProtNLM"/>
    </source>
</evidence>
<sequence length="574" mass="61202">MRVSAMTRRVTAAVALAVSLALGSSALVACGNSDSAVSTKKVDGESTVLSDDIAASESLIDSSEAVVVSSAGAAEQRRAAGIAVAAGLPMLVAGSVEDAEDDSTAKSPKKDARGHDTGADIADVEKEIDRLGAKTVLTVGAVDLTGGEGRQVIADPGTTDGLKELVGTEFKVLKETESKPTRAVVEMDPEKPTVVKGDATKDGGANQEAQDRASDGQDDKGQESITLPKGSPKEVKDKLALAAPGTGLASIATARAAGLKVSWLPVGDARATSESISAARDGESLIALGKVFGDKDKFDQSIELAKDDKVKELPGGGTLLFPGRHLIATYGHPGVAPLGVMGEDDPEDAVARAKDYVKQYEKFADDPVLPAFEIIASVAQADPGPRGDYSEPAPVETLKPYVEAMTKAGGYVIIDLQPGSADFLDQAKFYEELLKMPNVGLALDPEWKMEPGQVPATQVGHVKAEEVNRVADWLAELTRKNNLPQKMLMLHQFQLQMIRDRETLDLSHPELAFVLHADGHGSPQEKFETWNVMLQDLQPEIFEAWKNFIDEDQPMFTPEETMNIEPRPWLVTYQ</sequence>
<keyword evidence="2" id="KW-0732">Signal</keyword>
<gene>
    <name evidence="3" type="ORF">QP460_001680</name>
</gene>